<evidence type="ECO:0000256" key="2">
    <source>
        <dbReference type="SAM" id="SignalP"/>
    </source>
</evidence>
<name>A0ABT0UJ79_9ACTN</name>
<dbReference type="EMBL" id="JAMQAW010000008">
    <property type="protein sequence ID" value="MCM2388500.1"/>
    <property type="molecule type" value="Genomic_DNA"/>
</dbReference>
<keyword evidence="4" id="KW-1185">Reference proteome</keyword>
<reference evidence="3" key="1">
    <citation type="submission" date="2022-06" db="EMBL/GenBank/DDBJ databases">
        <title>Genome public.</title>
        <authorList>
            <person name="Sun Q."/>
        </authorList>
    </citation>
    <scope>NUCLEOTIDE SEQUENCE</scope>
    <source>
        <strain evidence="3">CWNU-1</strain>
    </source>
</reference>
<evidence type="ECO:0000313" key="4">
    <source>
        <dbReference type="Proteomes" id="UP001431429"/>
    </source>
</evidence>
<accession>A0ABT0UJ79</accession>
<feature type="compositionally biased region" description="Low complexity" evidence="1">
    <location>
        <begin position="158"/>
        <end position="175"/>
    </location>
</feature>
<dbReference type="PROSITE" id="PS51257">
    <property type="entry name" value="PROKAR_LIPOPROTEIN"/>
    <property type="match status" value="1"/>
</dbReference>
<organism evidence="3 4">
    <name type="scientific">Streptomyces albipurpureus</name>
    <dbReference type="NCBI Taxonomy" id="2897419"/>
    <lineage>
        <taxon>Bacteria</taxon>
        <taxon>Bacillati</taxon>
        <taxon>Actinomycetota</taxon>
        <taxon>Actinomycetes</taxon>
        <taxon>Kitasatosporales</taxon>
        <taxon>Streptomycetaceae</taxon>
        <taxon>Streptomyces</taxon>
    </lineage>
</organism>
<dbReference type="PROSITE" id="PS51318">
    <property type="entry name" value="TAT"/>
    <property type="match status" value="1"/>
</dbReference>
<evidence type="ECO:0000313" key="3">
    <source>
        <dbReference type="EMBL" id="MCM2388500.1"/>
    </source>
</evidence>
<feature type="signal peptide" evidence="2">
    <location>
        <begin position="1"/>
        <end position="24"/>
    </location>
</feature>
<dbReference type="InterPro" id="IPR006311">
    <property type="entry name" value="TAT_signal"/>
</dbReference>
<proteinExistence type="predicted"/>
<gene>
    <name evidence="3" type="ORF">NBG84_09360</name>
</gene>
<protein>
    <recommendedName>
        <fullName evidence="5">Lipoprotein</fullName>
    </recommendedName>
</protein>
<evidence type="ECO:0000256" key="1">
    <source>
        <dbReference type="SAM" id="MobiDB-lite"/>
    </source>
</evidence>
<feature type="chain" id="PRO_5045130656" description="Lipoprotein" evidence="2">
    <location>
        <begin position="25"/>
        <end position="175"/>
    </location>
</feature>
<evidence type="ECO:0008006" key="5">
    <source>
        <dbReference type="Google" id="ProtNLM"/>
    </source>
</evidence>
<dbReference type="Proteomes" id="UP001431429">
    <property type="component" value="Unassembled WGS sequence"/>
</dbReference>
<comment type="caution">
    <text evidence="3">The sequence shown here is derived from an EMBL/GenBank/DDBJ whole genome shotgun (WGS) entry which is preliminary data.</text>
</comment>
<feature type="region of interest" description="Disordered" evidence="1">
    <location>
        <begin position="133"/>
        <end position="175"/>
    </location>
</feature>
<sequence>MKVTSPRRRRRVLAVLAVTGAAIAGLTACEPASAELNSSAVAVTTDRTATRAMERLGYKVSWFSCTARLGGTGESGATAPAGYATVDCEGETKSGQPITLKGRVTDERSGTCIRGDLRTRINDKLAFTATYLGDCDSQPSGTPRPSGPANRPGDEPRATVTVTETVTVTAEPTRQ</sequence>
<keyword evidence="2" id="KW-0732">Signal</keyword>
<dbReference type="RefSeq" id="WP_250918853.1">
    <property type="nucleotide sequence ID" value="NZ_JAMQAW010000008.1"/>
</dbReference>